<keyword evidence="1" id="KW-0812">Transmembrane</keyword>
<name>A0A2W5YXH1_9BACT</name>
<feature type="transmembrane region" description="Helical" evidence="1">
    <location>
        <begin position="70"/>
        <end position="92"/>
    </location>
</feature>
<proteinExistence type="predicted"/>
<keyword evidence="1" id="KW-1133">Transmembrane helix</keyword>
<keyword evidence="1" id="KW-0472">Membrane</keyword>
<gene>
    <name evidence="2" type="ORF">DLM65_15210</name>
</gene>
<dbReference type="EMBL" id="QHBU01000290">
    <property type="protein sequence ID" value="PZR77649.1"/>
    <property type="molecule type" value="Genomic_DNA"/>
</dbReference>
<evidence type="ECO:0000313" key="2">
    <source>
        <dbReference type="EMBL" id="PZR77649.1"/>
    </source>
</evidence>
<sequence length="93" mass="9371">MLGTLMLAQGVLWSGAVLCIAVGLYAIFGVVRAGDLSRPDKAFFIAALAVIPPVGLAAWGVLRAGIWERALLVLGAGLIVAAAFVLGAGVSVP</sequence>
<reference evidence="2 3" key="1">
    <citation type="journal article" date="2017" name="Nature">
        <title>Atmospheric trace gases support primary production in Antarctic desert surface soil.</title>
        <authorList>
            <person name="Ji M."/>
            <person name="Greening C."/>
            <person name="Vanwonterghem I."/>
            <person name="Carere C.R."/>
            <person name="Bay S.K."/>
            <person name="Steen J.A."/>
            <person name="Montgomery K."/>
            <person name="Lines T."/>
            <person name="Beardall J."/>
            <person name="van Dorst J."/>
            <person name="Snape I."/>
            <person name="Stott M.B."/>
            <person name="Hugenholtz P."/>
            <person name="Ferrari B.C."/>
        </authorList>
    </citation>
    <scope>NUCLEOTIDE SEQUENCE [LARGE SCALE GENOMIC DNA]</scope>
    <source>
        <strain evidence="2">RRmetagenome_bin12</strain>
    </source>
</reference>
<dbReference type="AlphaFoldDB" id="A0A2W5YXH1"/>
<protein>
    <submittedName>
        <fullName evidence="2">Uncharacterized protein</fullName>
    </submittedName>
</protein>
<evidence type="ECO:0000256" key="1">
    <source>
        <dbReference type="SAM" id="Phobius"/>
    </source>
</evidence>
<comment type="caution">
    <text evidence="2">The sequence shown here is derived from an EMBL/GenBank/DDBJ whole genome shotgun (WGS) entry which is preliminary data.</text>
</comment>
<evidence type="ECO:0000313" key="3">
    <source>
        <dbReference type="Proteomes" id="UP000248724"/>
    </source>
</evidence>
<feature type="transmembrane region" description="Helical" evidence="1">
    <location>
        <begin position="12"/>
        <end position="31"/>
    </location>
</feature>
<feature type="transmembrane region" description="Helical" evidence="1">
    <location>
        <begin position="43"/>
        <end position="64"/>
    </location>
</feature>
<dbReference type="Proteomes" id="UP000248724">
    <property type="component" value="Unassembled WGS sequence"/>
</dbReference>
<accession>A0A2W5YXH1</accession>
<organism evidence="2 3">
    <name type="scientific">Candidatus Aeolococcus gillhamiae</name>
    <dbReference type="NCBI Taxonomy" id="3127015"/>
    <lineage>
        <taxon>Bacteria</taxon>
        <taxon>Bacillati</taxon>
        <taxon>Candidatus Dormiibacterota</taxon>
        <taxon>Candidatus Dormibacteria</taxon>
        <taxon>Candidatus Aeolococcales</taxon>
        <taxon>Candidatus Aeolococcaceae</taxon>
        <taxon>Candidatus Aeolococcus</taxon>
    </lineage>
</organism>